<comment type="caution">
    <text evidence="1">The sequence shown here is derived from an EMBL/GenBank/DDBJ whole genome shotgun (WGS) entry which is preliminary data.</text>
</comment>
<dbReference type="EMBL" id="BQNB010020019">
    <property type="protein sequence ID" value="GJT91434.1"/>
    <property type="molecule type" value="Genomic_DNA"/>
</dbReference>
<evidence type="ECO:0000313" key="1">
    <source>
        <dbReference type="EMBL" id="GJT91434.1"/>
    </source>
</evidence>
<sequence>MYENFNAPSIELLDSIFNRLQKIVSQNKPDLDSMSFDDLYNNFKIVEQEVKRTVTSSSNSGSQNVAFVLTPSSTNEVNTANVHVLDMKIGWGAGAVADINEDGFSTLNSSYEIELADEKVVSTNTILRSCTLVLCNHVFKIDLLPTRLGSFDVIVGMDWLSYHQAVIECYEKIVHIPLLNDKILEVQGERPEKDLRSLACIKADEKSLMTYVLSETSLRLKIVLDIIKTKNDHSCLSFVPKDTWDLKKTGKDLRNFPDWHLHGDT</sequence>
<dbReference type="InterPro" id="IPR021109">
    <property type="entry name" value="Peptidase_aspartic_dom_sf"/>
</dbReference>
<organism evidence="1 2">
    <name type="scientific">Tanacetum coccineum</name>
    <dbReference type="NCBI Taxonomy" id="301880"/>
    <lineage>
        <taxon>Eukaryota</taxon>
        <taxon>Viridiplantae</taxon>
        <taxon>Streptophyta</taxon>
        <taxon>Embryophyta</taxon>
        <taxon>Tracheophyta</taxon>
        <taxon>Spermatophyta</taxon>
        <taxon>Magnoliopsida</taxon>
        <taxon>eudicotyledons</taxon>
        <taxon>Gunneridae</taxon>
        <taxon>Pentapetalae</taxon>
        <taxon>asterids</taxon>
        <taxon>campanulids</taxon>
        <taxon>Asterales</taxon>
        <taxon>Asteraceae</taxon>
        <taxon>Asteroideae</taxon>
        <taxon>Anthemideae</taxon>
        <taxon>Anthemidinae</taxon>
        <taxon>Tanacetum</taxon>
    </lineage>
</organism>
<proteinExistence type="predicted"/>
<dbReference type="Pfam" id="PF08284">
    <property type="entry name" value="RVP_2"/>
    <property type="match status" value="1"/>
</dbReference>
<dbReference type="InterPro" id="IPR032567">
    <property type="entry name" value="RTL1-rel"/>
</dbReference>
<keyword evidence="1" id="KW-0695">RNA-directed DNA polymerase</keyword>
<dbReference type="Gene3D" id="2.40.70.10">
    <property type="entry name" value="Acid Proteases"/>
    <property type="match status" value="1"/>
</dbReference>
<keyword evidence="1" id="KW-0548">Nucleotidyltransferase</keyword>
<evidence type="ECO:0000313" key="2">
    <source>
        <dbReference type="Proteomes" id="UP001151760"/>
    </source>
</evidence>
<accession>A0ABQ5HUJ0</accession>
<reference evidence="1" key="1">
    <citation type="journal article" date="2022" name="Int. J. Mol. Sci.">
        <title>Draft Genome of Tanacetum Coccineum: Genomic Comparison of Closely Related Tanacetum-Family Plants.</title>
        <authorList>
            <person name="Yamashiro T."/>
            <person name="Shiraishi A."/>
            <person name="Nakayama K."/>
            <person name="Satake H."/>
        </authorList>
    </citation>
    <scope>NUCLEOTIDE SEQUENCE</scope>
</reference>
<name>A0ABQ5HUJ0_9ASTR</name>
<reference evidence="1" key="2">
    <citation type="submission" date="2022-01" db="EMBL/GenBank/DDBJ databases">
        <authorList>
            <person name="Yamashiro T."/>
            <person name="Shiraishi A."/>
            <person name="Satake H."/>
            <person name="Nakayama K."/>
        </authorList>
    </citation>
    <scope>NUCLEOTIDE SEQUENCE</scope>
</reference>
<keyword evidence="2" id="KW-1185">Reference proteome</keyword>
<gene>
    <name evidence="1" type="ORF">Tco_1080279</name>
</gene>
<protein>
    <submittedName>
        <fullName evidence="1">Reverse transcriptase domain-containing protein</fullName>
    </submittedName>
</protein>
<dbReference type="Proteomes" id="UP001151760">
    <property type="component" value="Unassembled WGS sequence"/>
</dbReference>
<dbReference type="GO" id="GO:0003964">
    <property type="term" value="F:RNA-directed DNA polymerase activity"/>
    <property type="evidence" value="ECO:0007669"/>
    <property type="project" value="UniProtKB-KW"/>
</dbReference>
<dbReference type="PANTHER" id="PTHR15503:SF45">
    <property type="entry name" value="RNA-DIRECTED DNA POLYMERASE HOMOLOG"/>
    <property type="match status" value="1"/>
</dbReference>
<dbReference type="PANTHER" id="PTHR15503">
    <property type="entry name" value="LDOC1 RELATED"/>
    <property type="match status" value="1"/>
</dbReference>
<keyword evidence="1" id="KW-0808">Transferase</keyword>